<reference evidence="4 5" key="1">
    <citation type="submission" date="2022-05" db="EMBL/GenBank/DDBJ databases">
        <title>Luteimonas sp. SX5, whole genome shotgun sequencing project.</title>
        <authorList>
            <person name="Zhao G."/>
            <person name="Shen L."/>
        </authorList>
    </citation>
    <scope>NUCLEOTIDE SEQUENCE [LARGE SCALE GENOMIC DNA]</scope>
    <source>
        <strain evidence="4 5">SX5</strain>
    </source>
</reference>
<dbReference type="SMART" id="SM00894">
    <property type="entry name" value="Excalibur"/>
    <property type="match status" value="1"/>
</dbReference>
<dbReference type="Proteomes" id="UP001431217">
    <property type="component" value="Unassembled WGS sequence"/>
</dbReference>
<dbReference type="InterPro" id="IPR008613">
    <property type="entry name" value="Excalibur_Ca-bd_domain"/>
</dbReference>
<sequence length="115" mass="11760">MDRVFISAGLALAAALIPAAAAQAHGGGLDRHGCHHDRKHGGYHCHRSPGIAAASLASSPDPARRNNLTGYVTPAAAGAYRNCTEARAAGAAPVRRGDPGYGPHLDRDNDGKGCE</sequence>
<feature type="compositionally biased region" description="Basic and acidic residues" evidence="1">
    <location>
        <begin position="104"/>
        <end position="115"/>
    </location>
</feature>
<feature type="region of interest" description="Disordered" evidence="1">
    <location>
        <begin position="87"/>
        <end position="115"/>
    </location>
</feature>
<feature type="signal peptide" evidence="2">
    <location>
        <begin position="1"/>
        <end position="24"/>
    </location>
</feature>
<evidence type="ECO:0000259" key="3">
    <source>
        <dbReference type="SMART" id="SM00894"/>
    </source>
</evidence>
<accession>A0ABT0MM81</accession>
<dbReference type="RefSeq" id="WP_249475493.1">
    <property type="nucleotide sequence ID" value="NZ_JAMBEP010000003.1"/>
</dbReference>
<name>A0ABT0MM81_9GAMM</name>
<evidence type="ECO:0000256" key="2">
    <source>
        <dbReference type="SAM" id="SignalP"/>
    </source>
</evidence>
<dbReference type="EMBL" id="JAMBEP010000003">
    <property type="protein sequence ID" value="MCL1635713.1"/>
    <property type="molecule type" value="Genomic_DNA"/>
</dbReference>
<comment type="caution">
    <text evidence="4">The sequence shown here is derived from an EMBL/GenBank/DDBJ whole genome shotgun (WGS) entry which is preliminary data.</text>
</comment>
<keyword evidence="2" id="KW-0732">Signal</keyword>
<protein>
    <submittedName>
        <fullName evidence="4">Excalibur calcium-binding domain-containing protein</fullName>
    </submittedName>
</protein>
<evidence type="ECO:0000313" key="5">
    <source>
        <dbReference type="Proteomes" id="UP001431217"/>
    </source>
</evidence>
<organism evidence="4 5">
    <name type="scientific">Luteimonas galliterrae</name>
    <dbReference type="NCBI Taxonomy" id="2940486"/>
    <lineage>
        <taxon>Bacteria</taxon>
        <taxon>Pseudomonadati</taxon>
        <taxon>Pseudomonadota</taxon>
        <taxon>Gammaproteobacteria</taxon>
        <taxon>Lysobacterales</taxon>
        <taxon>Lysobacteraceae</taxon>
        <taxon>Luteimonas</taxon>
    </lineage>
</organism>
<evidence type="ECO:0000256" key="1">
    <source>
        <dbReference type="SAM" id="MobiDB-lite"/>
    </source>
</evidence>
<keyword evidence="5" id="KW-1185">Reference proteome</keyword>
<evidence type="ECO:0000313" key="4">
    <source>
        <dbReference type="EMBL" id="MCL1635713.1"/>
    </source>
</evidence>
<gene>
    <name evidence="4" type="ORF">M2650_13875</name>
</gene>
<proteinExistence type="predicted"/>
<dbReference type="Pfam" id="PF05901">
    <property type="entry name" value="Excalibur"/>
    <property type="match status" value="1"/>
</dbReference>
<feature type="chain" id="PRO_5046073858" evidence="2">
    <location>
        <begin position="25"/>
        <end position="115"/>
    </location>
</feature>
<feature type="domain" description="Excalibur calcium-binding" evidence="3">
    <location>
        <begin position="79"/>
        <end position="115"/>
    </location>
</feature>